<comment type="subcellular location">
    <subcellularLocation>
        <location evidence="2">Cytoplasm</location>
        <location evidence="2">Myofibril</location>
        <location evidence="2">Sarcomere</location>
    </subcellularLocation>
    <subcellularLocation>
        <location evidence="3">Cytoplasmic vesicle</location>
        <location evidence="3">Autophagosome</location>
    </subcellularLocation>
    <subcellularLocation>
        <location evidence="1">Nucleus</location>
    </subcellularLocation>
</comment>
<dbReference type="GO" id="GO:0044753">
    <property type="term" value="C:amphisome"/>
    <property type="evidence" value="ECO:0007669"/>
    <property type="project" value="Ensembl"/>
</dbReference>
<dbReference type="InterPro" id="IPR052260">
    <property type="entry name" value="Autophagy_Rcpt_SigReg"/>
</dbReference>
<evidence type="ECO:0000313" key="14">
    <source>
        <dbReference type="Ensembl" id="ENSLLTP00000018399.1"/>
    </source>
</evidence>
<dbReference type="InterPro" id="IPR009060">
    <property type="entry name" value="UBA-like_sf"/>
</dbReference>
<dbReference type="GO" id="GO:0030017">
    <property type="term" value="C:sarcomere"/>
    <property type="evidence" value="ECO:0007669"/>
    <property type="project" value="UniProtKB-SubCell"/>
</dbReference>
<feature type="region of interest" description="Disordered" evidence="10">
    <location>
        <begin position="252"/>
        <end position="285"/>
    </location>
</feature>
<evidence type="ECO:0000256" key="10">
    <source>
        <dbReference type="SAM" id="MobiDB-lite"/>
    </source>
</evidence>
<keyword evidence="8" id="KW-0539">Nucleus</keyword>
<dbReference type="GO" id="GO:0043130">
    <property type="term" value="F:ubiquitin binding"/>
    <property type="evidence" value="ECO:0007669"/>
    <property type="project" value="Ensembl"/>
</dbReference>
<dbReference type="PROSITE" id="PS50135">
    <property type="entry name" value="ZF_ZZ_2"/>
    <property type="match status" value="1"/>
</dbReference>
<evidence type="ECO:0000256" key="4">
    <source>
        <dbReference type="ARBA" id="ARBA00022490"/>
    </source>
</evidence>
<dbReference type="SMART" id="SM00165">
    <property type="entry name" value="UBA"/>
    <property type="match status" value="1"/>
</dbReference>
<dbReference type="CDD" id="cd02340">
    <property type="entry name" value="ZZ_NBR1_like"/>
    <property type="match status" value="1"/>
</dbReference>
<keyword evidence="15" id="KW-1185">Reference proteome</keyword>
<dbReference type="GO" id="GO:0000425">
    <property type="term" value="P:pexophagy"/>
    <property type="evidence" value="ECO:0007669"/>
    <property type="project" value="Ensembl"/>
</dbReference>
<reference evidence="14" key="1">
    <citation type="submission" date="2025-08" db="UniProtKB">
        <authorList>
            <consortium name="Ensembl"/>
        </authorList>
    </citation>
    <scope>IDENTIFICATION</scope>
</reference>
<evidence type="ECO:0000256" key="9">
    <source>
        <dbReference type="PROSITE-ProRule" id="PRU00228"/>
    </source>
</evidence>
<dbReference type="InterPro" id="IPR033741">
    <property type="entry name" value="SQSTM_UBA"/>
</dbReference>
<dbReference type="GO" id="GO:0070530">
    <property type="term" value="F:K63-linked polyubiquitin modification-dependent protein binding"/>
    <property type="evidence" value="ECO:0007669"/>
    <property type="project" value="Ensembl"/>
</dbReference>
<gene>
    <name evidence="14" type="primary">SQSTM1</name>
</gene>
<dbReference type="GO" id="GO:0016235">
    <property type="term" value="C:aggresome"/>
    <property type="evidence" value="ECO:0007669"/>
    <property type="project" value="TreeGrafter"/>
</dbReference>
<dbReference type="Gene3D" id="3.10.20.90">
    <property type="entry name" value="Phosphatidylinositol 3-kinase Catalytic Subunit, Chain A, domain 1"/>
    <property type="match status" value="1"/>
</dbReference>
<feature type="compositionally biased region" description="Polar residues" evidence="10">
    <location>
        <begin position="257"/>
        <end position="285"/>
    </location>
</feature>
<feature type="compositionally biased region" description="Basic and acidic residues" evidence="10">
    <location>
        <begin position="398"/>
        <end position="408"/>
    </location>
</feature>
<dbReference type="FunFam" id="3.30.60.90:FF:000012">
    <property type="entry name" value="Sequestosome 1"/>
    <property type="match status" value="1"/>
</dbReference>
<dbReference type="GO" id="GO:0005829">
    <property type="term" value="C:cytosol"/>
    <property type="evidence" value="ECO:0007669"/>
    <property type="project" value="Ensembl"/>
</dbReference>
<dbReference type="PROSITE" id="PS50030">
    <property type="entry name" value="UBA"/>
    <property type="match status" value="1"/>
</dbReference>
<dbReference type="PROSITE" id="PS51745">
    <property type="entry name" value="PB1"/>
    <property type="match status" value="1"/>
</dbReference>
<evidence type="ECO:0000259" key="13">
    <source>
        <dbReference type="PROSITE" id="PS51745"/>
    </source>
</evidence>
<feature type="region of interest" description="Disordered" evidence="10">
    <location>
        <begin position="376"/>
        <end position="414"/>
    </location>
</feature>
<dbReference type="PROSITE" id="PS01357">
    <property type="entry name" value="ZF_ZZ_1"/>
    <property type="match status" value="1"/>
</dbReference>
<dbReference type="GO" id="GO:0000423">
    <property type="term" value="P:mitophagy"/>
    <property type="evidence" value="ECO:0007669"/>
    <property type="project" value="Ensembl"/>
</dbReference>
<dbReference type="SUPFAM" id="SSF54277">
    <property type="entry name" value="CAD &amp; PB1 domains"/>
    <property type="match status" value="1"/>
</dbReference>
<keyword evidence="5" id="KW-0479">Metal-binding</keyword>
<name>A0A8C5SJC3_LATLA</name>
<dbReference type="GO" id="GO:0000932">
    <property type="term" value="C:P-body"/>
    <property type="evidence" value="ECO:0007669"/>
    <property type="project" value="Ensembl"/>
</dbReference>
<evidence type="ECO:0000256" key="7">
    <source>
        <dbReference type="ARBA" id="ARBA00022833"/>
    </source>
</evidence>
<evidence type="ECO:0000256" key="2">
    <source>
        <dbReference type="ARBA" id="ARBA00004204"/>
    </source>
</evidence>
<feature type="compositionally biased region" description="Low complexity" evidence="10">
    <location>
        <begin position="328"/>
        <end position="339"/>
    </location>
</feature>
<dbReference type="GO" id="GO:0031625">
    <property type="term" value="F:ubiquitin protein ligase binding"/>
    <property type="evidence" value="ECO:0007669"/>
    <property type="project" value="Ensembl"/>
</dbReference>
<dbReference type="GO" id="GO:0005080">
    <property type="term" value="F:protein kinase C binding"/>
    <property type="evidence" value="ECO:0007669"/>
    <property type="project" value="Ensembl"/>
</dbReference>
<evidence type="ECO:0000256" key="5">
    <source>
        <dbReference type="ARBA" id="ARBA00022723"/>
    </source>
</evidence>
<dbReference type="GO" id="GO:0031397">
    <property type="term" value="P:negative regulation of protein ubiquitination"/>
    <property type="evidence" value="ECO:0007669"/>
    <property type="project" value="Ensembl"/>
</dbReference>
<dbReference type="GO" id="GO:0140036">
    <property type="term" value="F:ubiquitin-modified protein reader activity"/>
    <property type="evidence" value="ECO:0007669"/>
    <property type="project" value="Ensembl"/>
</dbReference>
<dbReference type="GO" id="GO:0140311">
    <property type="term" value="F:protein sequestering activity"/>
    <property type="evidence" value="ECO:0007669"/>
    <property type="project" value="Ensembl"/>
</dbReference>
<dbReference type="GO" id="GO:0042802">
    <property type="term" value="F:identical protein binding"/>
    <property type="evidence" value="ECO:0007669"/>
    <property type="project" value="Ensembl"/>
</dbReference>
<evidence type="ECO:0000313" key="15">
    <source>
        <dbReference type="Proteomes" id="UP000694406"/>
    </source>
</evidence>
<dbReference type="InterPro" id="IPR000270">
    <property type="entry name" value="PB1_dom"/>
</dbReference>
<dbReference type="GO" id="GO:0008270">
    <property type="term" value="F:zinc ion binding"/>
    <property type="evidence" value="ECO:0007669"/>
    <property type="project" value="UniProtKB-KW"/>
</dbReference>
<dbReference type="PANTHER" id="PTHR15090:SF0">
    <property type="entry name" value="SEQUESTOSOME-1"/>
    <property type="match status" value="1"/>
</dbReference>
<dbReference type="GO" id="GO:0010508">
    <property type="term" value="P:positive regulation of autophagy"/>
    <property type="evidence" value="ECO:0007669"/>
    <property type="project" value="Ensembl"/>
</dbReference>
<keyword evidence="6 9" id="KW-0863">Zinc-finger</keyword>
<dbReference type="InterPro" id="IPR015940">
    <property type="entry name" value="UBA"/>
</dbReference>
<dbReference type="GO" id="GO:0038023">
    <property type="term" value="F:signaling receptor activity"/>
    <property type="evidence" value="ECO:0007669"/>
    <property type="project" value="Ensembl"/>
</dbReference>
<evidence type="ECO:0000259" key="11">
    <source>
        <dbReference type="PROSITE" id="PS50030"/>
    </source>
</evidence>
<dbReference type="GeneTree" id="ENSGT00390000002781"/>
<evidence type="ECO:0000256" key="8">
    <source>
        <dbReference type="ARBA" id="ARBA00023242"/>
    </source>
</evidence>
<protein>
    <submittedName>
        <fullName evidence="14">Sequestosome 1</fullName>
    </submittedName>
</protein>
<dbReference type="Proteomes" id="UP000694406">
    <property type="component" value="Unplaced"/>
</dbReference>
<dbReference type="GO" id="GO:0006511">
    <property type="term" value="P:ubiquitin-dependent protein catabolic process"/>
    <property type="evidence" value="ECO:0007669"/>
    <property type="project" value="Ensembl"/>
</dbReference>
<dbReference type="GO" id="GO:0071211">
    <property type="term" value="P:protein targeting to vacuole involved in autophagy"/>
    <property type="evidence" value="ECO:0007669"/>
    <property type="project" value="Ensembl"/>
</dbReference>
<reference evidence="14" key="2">
    <citation type="submission" date="2025-09" db="UniProtKB">
        <authorList>
            <consortium name="Ensembl"/>
        </authorList>
    </citation>
    <scope>IDENTIFICATION</scope>
</reference>
<dbReference type="GO" id="GO:0140693">
    <property type="term" value="F:molecular condensate scaffold activity"/>
    <property type="evidence" value="ECO:0007669"/>
    <property type="project" value="Ensembl"/>
</dbReference>
<feature type="domain" description="PB1" evidence="13">
    <location>
        <begin position="59"/>
        <end position="151"/>
    </location>
</feature>
<dbReference type="InterPro" id="IPR000433">
    <property type="entry name" value="Znf_ZZ"/>
</dbReference>
<dbReference type="Gene3D" id="1.10.8.10">
    <property type="entry name" value="DNA helicase RuvA subunit, C-terminal domain"/>
    <property type="match status" value="1"/>
</dbReference>
<proteinExistence type="predicted"/>
<feature type="compositionally biased region" description="Polar residues" evidence="10">
    <location>
        <begin position="340"/>
        <end position="355"/>
    </location>
</feature>
<feature type="region of interest" description="Disordered" evidence="10">
    <location>
        <begin position="317"/>
        <end position="355"/>
    </location>
</feature>
<dbReference type="GO" id="GO:0110076">
    <property type="term" value="P:negative regulation of ferroptosis"/>
    <property type="evidence" value="ECO:0007669"/>
    <property type="project" value="Ensembl"/>
</dbReference>
<dbReference type="InterPro" id="IPR043145">
    <property type="entry name" value="Znf_ZZ_sf"/>
</dbReference>
<dbReference type="GO" id="GO:0043122">
    <property type="term" value="P:regulation of canonical NF-kappaB signal transduction"/>
    <property type="evidence" value="ECO:0007669"/>
    <property type="project" value="Ensembl"/>
</dbReference>
<dbReference type="SMART" id="SM00291">
    <property type="entry name" value="ZnF_ZZ"/>
    <property type="match status" value="1"/>
</dbReference>
<organism evidence="14 15">
    <name type="scientific">Laticauda laticaudata</name>
    <name type="common">Blue-ringed sea krait</name>
    <name type="synonym">Blue-lipped sea krait</name>
    <dbReference type="NCBI Taxonomy" id="8630"/>
    <lineage>
        <taxon>Eukaryota</taxon>
        <taxon>Metazoa</taxon>
        <taxon>Chordata</taxon>
        <taxon>Craniata</taxon>
        <taxon>Vertebrata</taxon>
        <taxon>Euteleostomi</taxon>
        <taxon>Lepidosauria</taxon>
        <taxon>Squamata</taxon>
        <taxon>Bifurcata</taxon>
        <taxon>Unidentata</taxon>
        <taxon>Episquamata</taxon>
        <taxon>Toxicofera</taxon>
        <taxon>Serpentes</taxon>
        <taxon>Colubroidea</taxon>
        <taxon>Elapidae</taxon>
        <taxon>Laticaudinae</taxon>
        <taxon>Laticauda</taxon>
    </lineage>
</organism>
<keyword evidence="7" id="KW-0862">Zinc</keyword>
<dbReference type="SUPFAM" id="SSF46934">
    <property type="entry name" value="UBA-like"/>
    <property type="match status" value="1"/>
</dbReference>
<dbReference type="SMART" id="SM00666">
    <property type="entry name" value="PB1"/>
    <property type="match status" value="1"/>
</dbReference>
<dbReference type="SUPFAM" id="SSF57850">
    <property type="entry name" value="RING/U-box"/>
    <property type="match status" value="1"/>
</dbReference>
<dbReference type="GO" id="GO:0034142">
    <property type="term" value="P:toll-like receptor 4 signaling pathway"/>
    <property type="evidence" value="ECO:0007669"/>
    <property type="project" value="Ensembl"/>
</dbReference>
<evidence type="ECO:0000256" key="6">
    <source>
        <dbReference type="ARBA" id="ARBA00022771"/>
    </source>
</evidence>
<evidence type="ECO:0000256" key="3">
    <source>
        <dbReference type="ARBA" id="ARBA00004419"/>
    </source>
</evidence>
<dbReference type="CDD" id="cd14320">
    <property type="entry name" value="UBA_SQSTM"/>
    <property type="match status" value="1"/>
</dbReference>
<dbReference type="GO" id="GO:0034144">
    <property type="term" value="P:negative regulation of toll-like receptor 4 signaling pathway"/>
    <property type="evidence" value="ECO:0007669"/>
    <property type="project" value="Ensembl"/>
</dbReference>
<dbReference type="Pfam" id="PF16577">
    <property type="entry name" value="UBA_5"/>
    <property type="match status" value="1"/>
</dbReference>
<sequence>MVEKEGGREALFCWTKICWISACSQDWRPISLFTAGLPEAPIVAAPQKPSAAAVAAMAQLTIKAYLLGKEETTREIRRFAVDLPARYQPIRDKVAELFQGLLRNSAAATGAFQMYYKDEDGDMIAFSSDEELKLVPPSVKAGVFRIYVKEKKELKHVNRHSCNKEHSLNLVHPNVICDGCEGPVVGARFKCAVCPDYDLCSTCEGKGVHKEHNMVMFPSPFHQLEWLLQGRWLRKMRHDACSFPWLRGRGHPRFAHQHQNSGQAQAGTSSQNDVPECETTSNEAQDSSVNFLKNVGESVAAFLGPLGIEVDIDVEHEGQRSKVSPAQPSSEKSCSKPSSLTEQTKPEANSENNPDISDVLANQMQEMIVCSPPAQMEEENILSQEQSESSGSSGGDEDWTHLSSKEVDPSTGELQSLQMLEEDNPRSLNPVETPTNPGPTGLREAAIYPHLPPEADPRLIESLSQMLSMGFSDTGGWLTHLLHSKNYDIGAALDAIQYAKQPSASK</sequence>
<dbReference type="Pfam" id="PF00564">
    <property type="entry name" value="PB1"/>
    <property type="match status" value="1"/>
</dbReference>
<evidence type="ECO:0000256" key="1">
    <source>
        <dbReference type="ARBA" id="ARBA00004123"/>
    </source>
</evidence>
<dbReference type="AlphaFoldDB" id="A0A8C5SJC3"/>
<dbReference type="GO" id="GO:0140694">
    <property type="term" value="P:membraneless organelle assembly"/>
    <property type="evidence" value="ECO:0007669"/>
    <property type="project" value="Ensembl"/>
</dbReference>
<feature type="domain" description="UBA" evidence="11">
    <location>
        <begin position="454"/>
        <end position="499"/>
    </location>
</feature>
<dbReference type="PANTHER" id="PTHR15090">
    <property type="entry name" value="SEQUESTOSOME 1-RELATED"/>
    <property type="match status" value="1"/>
</dbReference>
<dbReference type="GO" id="GO:0044754">
    <property type="term" value="C:autolysosome"/>
    <property type="evidence" value="ECO:0007669"/>
    <property type="project" value="Ensembl"/>
</dbReference>
<dbReference type="Pfam" id="PF00569">
    <property type="entry name" value="ZZ"/>
    <property type="match status" value="1"/>
</dbReference>
<keyword evidence="4" id="KW-0963">Cytoplasm</keyword>
<dbReference type="GO" id="GO:0035591">
    <property type="term" value="F:signaling adaptor activity"/>
    <property type="evidence" value="ECO:0007669"/>
    <property type="project" value="Ensembl"/>
</dbReference>
<dbReference type="GO" id="GO:0016605">
    <property type="term" value="C:PML body"/>
    <property type="evidence" value="ECO:0007669"/>
    <property type="project" value="Ensembl"/>
</dbReference>
<evidence type="ECO:0000259" key="12">
    <source>
        <dbReference type="PROSITE" id="PS50135"/>
    </source>
</evidence>
<dbReference type="FunFam" id="1.10.8.10:FF:000034">
    <property type="entry name" value="Sequestosome 1"/>
    <property type="match status" value="1"/>
</dbReference>
<dbReference type="GO" id="GO:0042169">
    <property type="term" value="F:SH2 domain binding"/>
    <property type="evidence" value="ECO:0007669"/>
    <property type="project" value="Ensembl"/>
</dbReference>
<dbReference type="GO" id="GO:1905719">
    <property type="term" value="P:protein localization to perinuclear region of cytoplasm"/>
    <property type="evidence" value="ECO:0007669"/>
    <property type="project" value="Ensembl"/>
</dbReference>
<dbReference type="GO" id="GO:0098780">
    <property type="term" value="P:response to mitochondrial depolarisation"/>
    <property type="evidence" value="ECO:0007669"/>
    <property type="project" value="Ensembl"/>
</dbReference>
<feature type="domain" description="ZZ-type" evidence="12">
    <location>
        <begin position="172"/>
        <end position="222"/>
    </location>
</feature>
<dbReference type="GO" id="GO:0035973">
    <property type="term" value="P:aggrephagy"/>
    <property type="evidence" value="ECO:0007669"/>
    <property type="project" value="Ensembl"/>
</dbReference>
<dbReference type="GO" id="GO:0007032">
    <property type="term" value="P:endosome organization"/>
    <property type="evidence" value="ECO:0007669"/>
    <property type="project" value="Ensembl"/>
</dbReference>
<dbReference type="Gene3D" id="3.30.60.90">
    <property type="match status" value="1"/>
</dbReference>
<dbReference type="GO" id="GO:0061635">
    <property type="term" value="P:regulation of protein complex stability"/>
    <property type="evidence" value="ECO:0007669"/>
    <property type="project" value="Ensembl"/>
</dbReference>
<dbReference type="GO" id="GO:0070534">
    <property type="term" value="P:protein K63-linked ubiquitination"/>
    <property type="evidence" value="ECO:0007669"/>
    <property type="project" value="Ensembl"/>
</dbReference>
<dbReference type="Ensembl" id="ENSLLTT00000019086.1">
    <property type="protein sequence ID" value="ENSLLTP00000018399.1"/>
    <property type="gene ID" value="ENSLLTG00000013924.1"/>
</dbReference>
<dbReference type="InterPro" id="IPR053793">
    <property type="entry name" value="PB1-like"/>
</dbReference>
<accession>A0A8C5SJC3</accession>